<feature type="transmembrane region" description="Helical" evidence="1">
    <location>
        <begin position="28"/>
        <end position="49"/>
    </location>
</feature>
<evidence type="ECO:0000313" key="2">
    <source>
        <dbReference type="EMBL" id="GAJ09479.1"/>
    </source>
</evidence>
<keyword evidence="1" id="KW-0472">Membrane</keyword>
<keyword evidence="1" id="KW-1133">Transmembrane helix</keyword>
<evidence type="ECO:0008006" key="3">
    <source>
        <dbReference type="Google" id="ProtNLM"/>
    </source>
</evidence>
<sequence length="120" mass="13674">YWLFLGTLVYVLAYAGVNLFWRKDRRRLAWGLIFGGGLTIVLVLAVVLLDTLVGFGELWYRFHLVFFSNEFWSAQGYMLKLFPQEFFADAAVFCGLVTVVGALILGGLGWWIKRQESGIN</sequence>
<protein>
    <recommendedName>
        <fullName evidence="3">DUF1461 domain-containing protein</fullName>
    </recommendedName>
</protein>
<proteinExistence type="predicted"/>
<dbReference type="EMBL" id="BARW01029439">
    <property type="protein sequence ID" value="GAJ09479.1"/>
    <property type="molecule type" value="Genomic_DNA"/>
</dbReference>
<keyword evidence="1" id="KW-0812">Transmembrane</keyword>
<organism evidence="2">
    <name type="scientific">marine sediment metagenome</name>
    <dbReference type="NCBI Taxonomy" id="412755"/>
    <lineage>
        <taxon>unclassified sequences</taxon>
        <taxon>metagenomes</taxon>
        <taxon>ecological metagenomes</taxon>
    </lineage>
</organism>
<name>X1TW77_9ZZZZ</name>
<feature type="non-terminal residue" evidence="2">
    <location>
        <position position="1"/>
    </location>
</feature>
<reference evidence="2" key="1">
    <citation type="journal article" date="2014" name="Front. Microbiol.">
        <title>High frequency of phylogenetically diverse reductive dehalogenase-homologous genes in deep subseafloor sedimentary metagenomes.</title>
        <authorList>
            <person name="Kawai M."/>
            <person name="Futagami T."/>
            <person name="Toyoda A."/>
            <person name="Takaki Y."/>
            <person name="Nishi S."/>
            <person name="Hori S."/>
            <person name="Arai W."/>
            <person name="Tsubouchi T."/>
            <person name="Morono Y."/>
            <person name="Uchiyama I."/>
            <person name="Ito T."/>
            <person name="Fujiyama A."/>
            <person name="Inagaki F."/>
            <person name="Takami H."/>
        </authorList>
    </citation>
    <scope>NUCLEOTIDE SEQUENCE</scope>
    <source>
        <strain evidence="2">Expedition CK06-06</strain>
    </source>
</reference>
<dbReference type="AlphaFoldDB" id="X1TW77"/>
<feature type="transmembrane region" description="Helical" evidence="1">
    <location>
        <begin position="6"/>
        <end position="21"/>
    </location>
</feature>
<dbReference type="Pfam" id="PF07314">
    <property type="entry name" value="Lit"/>
    <property type="match status" value="1"/>
</dbReference>
<feature type="transmembrane region" description="Helical" evidence="1">
    <location>
        <begin position="86"/>
        <end position="112"/>
    </location>
</feature>
<dbReference type="InterPro" id="IPR010178">
    <property type="entry name" value="Lit"/>
</dbReference>
<evidence type="ECO:0000256" key="1">
    <source>
        <dbReference type="SAM" id="Phobius"/>
    </source>
</evidence>
<accession>X1TW77</accession>
<comment type="caution">
    <text evidence="2">The sequence shown here is derived from an EMBL/GenBank/DDBJ whole genome shotgun (WGS) entry which is preliminary data.</text>
</comment>
<gene>
    <name evidence="2" type="ORF">S12H4_47303</name>
</gene>